<dbReference type="RefSeq" id="WP_067639319.1">
    <property type="nucleotide sequence ID" value="NZ_JAAXOM010000001.1"/>
</dbReference>
<dbReference type="EMBL" id="JAAXOM010000001">
    <property type="protein sequence ID" value="NKX86835.1"/>
    <property type="molecule type" value="Genomic_DNA"/>
</dbReference>
<protein>
    <submittedName>
        <fullName evidence="6">Aldehyde dehydrogenase family protein</fullName>
    </submittedName>
</protein>
<dbReference type="CDD" id="cd07099">
    <property type="entry name" value="ALDH_DDALDH"/>
    <property type="match status" value="1"/>
</dbReference>
<dbReference type="InterPro" id="IPR016163">
    <property type="entry name" value="Ald_DH_C"/>
</dbReference>
<dbReference type="InterPro" id="IPR015590">
    <property type="entry name" value="Aldehyde_DH_dom"/>
</dbReference>
<feature type="active site" evidence="3">
    <location>
        <position position="206"/>
    </location>
</feature>
<dbReference type="Gene3D" id="3.40.309.10">
    <property type="entry name" value="Aldehyde Dehydrogenase, Chain A, domain 2"/>
    <property type="match status" value="1"/>
</dbReference>
<dbReference type="PROSITE" id="PS00687">
    <property type="entry name" value="ALDEHYDE_DEHYDR_GLU"/>
    <property type="match status" value="1"/>
</dbReference>
<proteinExistence type="inferred from homology"/>
<dbReference type="InterPro" id="IPR029510">
    <property type="entry name" value="Ald_DH_CS_GLU"/>
</dbReference>
<dbReference type="Proteomes" id="UP000572007">
    <property type="component" value="Unassembled WGS sequence"/>
</dbReference>
<dbReference type="PANTHER" id="PTHR43353">
    <property type="entry name" value="SUCCINATE-SEMIALDEHYDE DEHYDROGENASE, MITOCHONDRIAL"/>
    <property type="match status" value="1"/>
</dbReference>
<evidence type="ECO:0000313" key="7">
    <source>
        <dbReference type="Proteomes" id="UP000572007"/>
    </source>
</evidence>
<comment type="caution">
    <text evidence="6">The sequence shown here is derived from an EMBL/GenBank/DDBJ whole genome shotgun (WGS) entry which is preliminary data.</text>
</comment>
<keyword evidence="2 4" id="KW-0560">Oxidoreductase</keyword>
<evidence type="ECO:0000259" key="5">
    <source>
        <dbReference type="Pfam" id="PF00171"/>
    </source>
</evidence>
<comment type="similarity">
    <text evidence="1 4">Belongs to the aldehyde dehydrogenase family.</text>
</comment>
<organism evidence="6 7">
    <name type="scientific">Nocardia coubleae</name>
    <dbReference type="NCBI Taxonomy" id="356147"/>
    <lineage>
        <taxon>Bacteria</taxon>
        <taxon>Bacillati</taxon>
        <taxon>Actinomycetota</taxon>
        <taxon>Actinomycetes</taxon>
        <taxon>Mycobacteriales</taxon>
        <taxon>Nocardiaceae</taxon>
        <taxon>Nocardia</taxon>
    </lineage>
</organism>
<dbReference type="Gene3D" id="3.40.605.10">
    <property type="entry name" value="Aldehyde Dehydrogenase, Chain A, domain 1"/>
    <property type="match status" value="1"/>
</dbReference>
<evidence type="ECO:0000313" key="6">
    <source>
        <dbReference type="EMBL" id="NKX86835.1"/>
    </source>
</evidence>
<dbReference type="InterPro" id="IPR016162">
    <property type="entry name" value="Ald_DH_N"/>
</dbReference>
<reference evidence="6 7" key="1">
    <citation type="submission" date="2020-04" db="EMBL/GenBank/DDBJ databases">
        <title>MicrobeNet Type strains.</title>
        <authorList>
            <person name="Nicholson A.C."/>
        </authorList>
    </citation>
    <scope>NUCLEOTIDE SEQUENCE [LARGE SCALE GENOMIC DNA]</scope>
    <source>
        <strain evidence="6 7">DSM 44960</strain>
    </source>
</reference>
<dbReference type="AlphaFoldDB" id="A0A846W1D4"/>
<evidence type="ECO:0000256" key="4">
    <source>
        <dbReference type="RuleBase" id="RU003345"/>
    </source>
</evidence>
<keyword evidence="7" id="KW-1185">Reference proteome</keyword>
<dbReference type="PANTHER" id="PTHR43353:SF5">
    <property type="entry name" value="SUCCINATE-SEMIALDEHYDE DEHYDROGENASE, MITOCHONDRIAL"/>
    <property type="match status" value="1"/>
</dbReference>
<accession>A0A846W1D4</accession>
<gene>
    <name evidence="6" type="ORF">HGA10_05845</name>
</gene>
<feature type="domain" description="Aldehyde dehydrogenase" evidence="5">
    <location>
        <begin position="5"/>
        <end position="425"/>
    </location>
</feature>
<sequence length="468" mass="50381">MPNHVEQLRAAQREWEQSGVAARIHWLRRYAEWLLDNQDTIVAQLASEVGKPLIEAQIEFMVPIELINYLTGTTVRCLDAERVTPANLLGALKTATVTHRPYPVVAVITPWNFPLGLSLCDAIPALLAGAAVVVKPAPATPGSVITAVSGWGDIGAPPVFSVLAGDDTIGRALVDEVDYVQFTGSSRTGRAIAQRCGQRLIPCGLELGGKDPALVLADADLDHAARGIAWGALANAGQMCTSIERVFVEKPVFEQFVAKLAAHVDSLQEGRDLSALVTADQFDIVVEHLDQAVAAGASVVSGGGHDRSRRWVQPTVLIDVDPSMACMREETFGPLIPVLAVADEDEAVRLANDSDYGLSASVWSSDRARAERIAARLEAGAVNINDSHANVFLLSAPMHGWKQSGLAGRFGGRDAVLKYCRPQAVTAARIPLSYQRHLLWFPYSTAATAVLGRTLRVLAARGTRRWTW</sequence>
<evidence type="ECO:0000256" key="2">
    <source>
        <dbReference type="ARBA" id="ARBA00023002"/>
    </source>
</evidence>
<dbReference type="GO" id="GO:0016620">
    <property type="term" value="F:oxidoreductase activity, acting on the aldehyde or oxo group of donors, NAD or NADP as acceptor"/>
    <property type="evidence" value="ECO:0007669"/>
    <property type="project" value="InterPro"/>
</dbReference>
<dbReference type="FunFam" id="3.40.309.10:FF:000009">
    <property type="entry name" value="Aldehyde dehydrogenase A"/>
    <property type="match status" value="1"/>
</dbReference>
<dbReference type="InterPro" id="IPR016161">
    <property type="entry name" value="Ald_DH/histidinol_DH"/>
</dbReference>
<evidence type="ECO:0000256" key="1">
    <source>
        <dbReference type="ARBA" id="ARBA00009986"/>
    </source>
</evidence>
<dbReference type="Pfam" id="PF00171">
    <property type="entry name" value="Aldedh"/>
    <property type="match status" value="1"/>
</dbReference>
<dbReference type="SUPFAM" id="SSF53720">
    <property type="entry name" value="ALDH-like"/>
    <property type="match status" value="1"/>
</dbReference>
<dbReference type="InterPro" id="IPR050740">
    <property type="entry name" value="Aldehyde_DH_Superfamily"/>
</dbReference>
<name>A0A846W1D4_9NOCA</name>
<evidence type="ECO:0000256" key="3">
    <source>
        <dbReference type="PROSITE-ProRule" id="PRU10007"/>
    </source>
</evidence>